<keyword evidence="3" id="KW-1185">Reference proteome</keyword>
<sequence>MLDRRRQHRKRAAFGASRSRMPTVPDAICTALAGCRLCNFDVSESSPRSRRDDEPTLLTIERRRCHAGRGNTRDSHYNGAVADTLRGYTWGPAQHGGHSIASMEGIFCPTSKGLGKIVKPDDIDLRRSERPRTASQRPRPYPCVTRTITVERRMSRDNGPSKPNRNTAVKHPKDNSE</sequence>
<dbReference type="OrthoDB" id="10641548at2759"/>
<name>A0A177BZ04_9PLEO</name>
<reference evidence="2 3" key="1">
    <citation type="submission" date="2016-05" db="EMBL/GenBank/DDBJ databases">
        <title>Comparative analysis of secretome profiles of manganese(II)-oxidizing ascomycete fungi.</title>
        <authorList>
            <consortium name="DOE Joint Genome Institute"/>
            <person name="Zeiner C.A."/>
            <person name="Purvine S.O."/>
            <person name="Zink E.M."/>
            <person name="Wu S."/>
            <person name="Pasa-Tolic L."/>
            <person name="Chaput D.L."/>
            <person name="Haridas S."/>
            <person name="Grigoriev I.V."/>
            <person name="Santelli C.M."/>
            <person name="Hansel C.M."/>
        </authorList>
    </citation>
    <scope>NUCLEOTIDE SEQUENCE [LARGE SCALE GENOMIC DNA]</scope>
    <source>
        <strain evidence="2 3">AP3s5-JAC2a</strain>
    </source>
</reference>
<evidence type="ECO:0000256" key="1">
    <source>
        <dbReference type="SAM" id="MobiDB-lite"/>
    </source>
</evidence>
<evidence type="ECO:0000313" key="2">
    <source>
        <dbReference type="EMBL" id="OAG00603.1"/>
    </source>
</evidence>
<protein>
    <submittedName>
        <fullName evidence="2">Uncharacterized protein</fullName>
    </submittedName>
</protein>
<feature type="compositionally biased region" description="Basic and acidic residues" evidence="1">
    <location>
        <begin position="118"/>
        <end position="132"/>
    </location>
</feature>
<dbReference type="InParanoid" id="A0A177BZ04"/>
<proteinExistence type="predicted"/>
<organism evidence="2 3">
    <name type="scientific">Paraphaeosphaeria sporulosa</name>
    <dbReference type="NCBI Taxonomy" id="1460663"/>
    <lineage>
        <taxon>Eukaryota</taxon>
        <taxon>Fungi</taxon>
        <taxon>Dikarya</taxon>
        <taxon>Ascomycota</taxon>
        <taxon>Pezizomycotina</taxon>
        <taxon>Dothideomycetes</taxon>
        <taxon>Pleosporomycetidae</taxon>
        <taxon>Pleosporales</taxon>
        <taxon>Massarineae</taxon>
        <taxon>Didymosphaeriaceae</taxon>
        <taxon>Paraphaeosphaeria</taxon>
    </lineage>
</organism>
<gene>
    <name evidence="2" type="ORF">CC84DRAFT_1209520</name>
</gene>
<feature type="region of interest" description="Disordered" evidence="1">
    <location>
        <begin position="118"/>
        <end position="177"/>
    </location>
</feature>
<dbReference type="AlphaFoldDB" id="A0A177BZ04"/>
<evidence type="ECO:0000313" key="3">
    <source>
        <dbReference type="Proteomes" id="UP000077069"/>
    </source>
</evidence>
<dbReference type="EMBL" id="KV441559">
    <property type="protein sequence ID" value="OAG00603.1"/>
    <property type="molecule type" value="Genomic_DNA"/>
</dbReference>
<dbReference type="GeneID" id="28765709"/>
<accession>A0A177BZ04</accession>
<dbReference type="RefSeq" id="XP_018030968.1">
    <property type="nucleotide sequence ID" value="XM_018182223.1"/>
</dbReference>
<dbReference type="Proteomes" id="UP000077069">
    <property type="component" value="Unassembled WGS sequence"/>
</dbReference>